<dbReference type="RefSeq" id="XP_005757509.1">
    <property type="nucleotide sequence ID" value="XM_005757452.1"/>
</dbReference>
<reference evidence="3" key="1">
    <citation type="journal article" date="2013" name="Nature">
        <title>Pan genome of the phytoplankton Emiliania underpins its global distribution.</title>
        <authorList>
            <person name="Read B.A."/>
            <person name="Kegel J."/>
            <person name="Klute M.J."/>
            <person name="Kuo A."/>
            <person name="Lefebvre S.C."/>
            <person name="Maumus F."/>
            <person name="Mayer C."/>
            <person name="Miller J."/>
            <person name="Monier A."/>
            <person name="Salamov A."/>
            <person name="Young J."/>
            <person name="Aguilar M."/>
            <person name="Claverie J.M."/>
            <person name="Frickenhaus S."/>
            <person name="Gonzalez K."/>
            <person name="Herman E.K."/>
            <person name="Lin Y.C."/>
            <person name="Napier J."/>
            <person name="Ogata H."/>
            <person name="Sarno A.F."/>
            <person name="Shmutz J."/>
            <person name="Schroeder D."/>
            <person name="de Vargas C."/>
            <person name="Verret F."/>
            <person name="von Dassow P."/>
            <person name="Valentin K."/>
            <person name="Van de Peer Y."/>
            <person name="Wheeler G."/>
            <person name="Dacks J.B."/>
            <person name="Delwiche C.F."/>
            <person name="Dyhrman S.T."/>
            <person name="Glockner G."/>
            <person name="John U."/>
            <person name="Richards T."/>
            <person name="Worden A.Z."/>
            <person name="Zhang X."/>
            <person name="Grigoriev I.V."/>
            <person name="Allen A.E."/>
            <person name="Bidle K."/>
            <person name="Borodovsky M."/>
            <person name="Bowler C."/>
            <person name="Brownlee C."/>
            <person name="Cock J.M."/>
            <person name="Elias M."/>
            <person name="Gladyshev V.N."/>
            <person name="Groth M."/>
            <person name="Guda C."/>
            <person name="Hadaegh A."/>
            <person name="Iglesias-Rodriguez M.D."/>
            <person name="Jenkins J."/>
            <person name="Jones B.M."/>
            <person name="Lawson T."/>
            <person name="Leese F."/>
            <person name="Lindquist E."/>
            <person name="Lobanov A."/>
            <person name="Lomsadze A."/>
            <person name="Malik S.B."/>
            <person name="Marsh M.E."/>
            <person name="Mackinder L."/>
            <person name="Mock T."/>
            <person name="Mueller-Roeber B."/>
            <person name="Pagarete A."/>
            <person name="Parker M."/>
            <person name="Probert I."/>
            <person name="Quesneville H."/>
            <person name="Raines C."/>
            <person name="Rensing S.A."/>
            <person name="Riano-Pachon D.M."/>
            <person name="Richier S."/>
            <person name="Rokitta S."/>
            <person name="Shiraiwa Y."/>
            <person name="Soanes D.M."/>
            <person name="van der Giezen M."/>
            <person name="Wahlund T.M."/>
            <person name="Williams B."/>
            <person name="Wilson W."/>
            <person name="Wolfe G."/>
            <person name="Wurch L.L."/>
        </authorList>
    </citation>
    <scope>NUCLEOTIDE SEQUENCE</scope>
</reference>
<dbReference type="Proteomes" id="UP000013827">
    <property type="component" value="Unassembled WGS sequence"/>
</dbReference>
<reference evidence="2" key="2">
    <citation type="submission" date="2024-10" db="UniProtKB">
        <authorList>
            <consortium name="EnsemblProtists"/>
        </authorList>
    </citation>
    <scope>IDENTIFICATION</scope>
</reference>
<evidence type="ECO:0000256" key="1">
    <source>
        <dbReference type="SAM" id="MobiDB-lite"/>
    </source>
</evidence>
<sequence length="79" mass="8480">MAAAAAAKPPAPPPSAPKAPVVDASLYEVEGAASLDEAGYRRALERKLLLQKLERYKQLGDEHGVQATEGYLAWFDGQQ</sequence>
<dbReference type="GeneID" id="17251230"/>
<protein>
    <submittedName>
        <fullName evidence="2">Uncharacterized protein</fullName>
    </submittedName>
</protein>
<evidence type="ECO:0000313" key="3">
    <source>
        <dbReference type="Proteomes" id="UP000013827"/>
    </source>
</evidence>
<organism evidence="2 3">
    <name type="scientific">Emiliania huxleyi (strain CCMP1516)</name>
    <dbReference type="NCBI Taxonomy" id="280463"/>
    <lineage>
        <taxon>Eukaryota</taxon>
        <taxon>Haptista</taxon>
        <taxon>Haptophyta</taxon>
        <taxon>Prymnesiophyceae</taxon>
        <taxon>Isochrysidales</taxon>
        <taxon>Noelaerhabdaceae</taxon>
        <taxon>Emiliania</taxon>
    </lineage>
</organism>
<dbReference type="EnsemblProtists" id="EOD05080">
    <property type="protein sequence ID" value="EOD05080"/>
    <property type="gene ID" value="EMIHUDRAFT_374551"/>
</dbReference>
<feature type="region of interest" description="Disordered" evidence="1">
    <location>
        <begin position="1"/>
        <end position="20"/>
    </location>
</feature>
<dbReference type="KEGG" id="ehx:EMIHUDRAFT_374551"/>
<accession>A0A0D3I1E5</accession>
<dbReference type="AlphaFoldDB" id="A0A0D3I1E5"/>
<keyword evidence="3" id="KW-1185">Reference proteome</keyword>
<dbReference type="HOGENOM" id="CLU_2611060_0_0_1"/>
<dbReference type="PaxDb" id="2903-EOD05080"/>
<evidence type="ECO:0000313" key="2">
    <source>
        <dbReference type="EnsemblProtists" id="EOD05080"/>
    </source>
</evidence>
<proteinExistence type="predicted"/>
<name>A0A0D3I1E5_EMIH1</name>